<dbReference type="EMBL" id="KZ678394">
    <property type="protein sequence ID" value="PSR97175.1"/>
    <property type="molecule type" value="Genomic_DNA"/>
</dbReference>
<comment type="function">
    <text evidence="7">May be involved in the degradation of misfolded endoplasmic reticulum (ER) luminal proteins.</text>
</comment>
<evidence type="ECO:0000256" key="5">
    <source>
        <dbReference type="ARBA" id="ARBA00022989"/>
    </source>
</evidence>
<dbReference type="AlphaFoldDB" id="A0A2T3AG61"/>
<evidence type="ECO:0000256" key="7">
    <source>
        <dbReference type="RuleBase" id="RU363059"/>
    </source>
</evidence>
<name>A0A2T3AG61_9PEZI</name>
<comment type="similarity">
    <text evidence="2 7">Belongs to the derlin family.</text>
</comment>
<feature type="compositionally biased region" description="Low complexity" evidence="8">
    <location>
        <begin position="231"/>
        <end position="242"/>
    </location>
</feature>
<dbReference type="GO" id="GO:0006950">
    <property type="term" value="P:response to stress"/>
    <property type="evidence" value="ECO:0007669"/>
    <property type="project" value="UniProtKB-ARBA"/>
</dbReference>
<reference evidence="9 10" key="1">
    <citation type="journal article" date="2018" name="Mycol. Prog.">
        <title>Coniella lustricola, a new species from submerged detritus.</title>
        <authorList>
            <person name="Raudabaugh D.B."/>
            <person name="Iturriaga T."/>
            <person name="Carver A."/>
            <person name="Mondo S."/>
            <person name="Pangilinan J."/>
            <person name="Lipzen A."/>
            <person name="He G."/>
            <person name="Amirebrahimi M."/>
            <person name="Grigoriev I.V."/>
            <person name="Miller A.N."/>
        </authorList>
    </citation>
    <scope>NUCLEOTIDE SEQUENCE [LARGE SCALE GENOMIC DNA]</scope>
    <source>
        <strain evidence="9 10">B22-T-1</strain>
    </source>
</reference>
<dbReference type="FunCoup" id="A0A2T3AG61">
    <property type="interactions" value="458"/>
</dbReference>
<dbReference type="Proteomes" id="UP000241462">
    <property type="component" value="Unassembled WGS sequence"/>
</dbReference>
<feature type="region of interest" description="Disordered" evidence="8">
    <location>
        <begin position="222"/>
        <end position="258"/>
    </location>
</feature>
<proteinExistence type="inferred from homology"/>
<dbReference type="SUPFAM" id="SSF144091">
    <property type="entry name" value="Rhomboid-like"/>
    <property type="match status" value="1"/>
</dbReference>
<dbReference type="InterPro" id="IPR035952">
    <property type="entry name" value="Rhomboid-like_sf"/>
</dbReference>
<evidence type="ECO:0000313" key="9">
    <source>
        <dbReference type="EMBL" id="PSR97175.1"/>
    </source>
</evidence>
<dbReference type="STRING" id="2025994.A0A2T3AG61"/>
<keyword evidence="4 7" id="KW-0256">Endoplasmic reticulum</keyword>
<evidence type="ECO:0000256" key="8">
    <source>
        <dbReference type="SAM" id="MobiDB-lite"/>
    </source>
</evidence>
<keyword evidence="6 7" id="KW-0472">Membrane</keyword>
<protein>
    <recommendedName>
        <fullName evidence="7">Derlin</fullName>
    </recommendedName>
</protein>
<evidence type="ECO:0000256" key="1">
    <source>
        <dbReference type="ARBA" id="ARBA00004477"/>
    </source>
</evidence>
<feature type="transmembrane region" description="Helical" evidence="7">
    <location>
        <begin position="53"/>
        <end position="76"/>
    </location>
</feature>
<evidence type="ECO:0000256" key="2">
    <source>
        <dbReference type="ARBA" id="ARBA00008917"/>
    </source>
</evidence>
<dbReference type="Pfam" id="PF04511">
    <property type="entry name" value="DER1"/>
    <property type="match status" value="1"/>
</dbReference>
<feature type="transmembrane region" description="Helical" evidence="7">
    <location>
        <begin position="96"/>
        <end position="115"/>
    </location>
</feature>
<evidence type="ECO:0000256" key="6">
    <source>
        <dbReference type="ARBA" id="ARBA00023136"/>
    </source>
</evidence>
<keyword evidence="3 7" id="KW-0812">Transmembrane</keyword>
<gene>
    <name evidence="9" type="ORF">BD289DRAFT_120724</name>
</gene>
<dbReference type="PANTHER" id="PTHR11009">
    <property type="entry name" value="DER1-LIKE PROTEIN, DERLIN"/>
    <property type="match status" value="1"/>
</dbReference>
<sequence>MSDITDAYWRAPPLARTFSAAVLVTSLSVYFGLFPYRWIFFDYTLLFKFPPELWRLLTSFLLTGPQLGIIMDTYFVYQYLSQLETSHPRFNRTEDLLFYMIFCGSVITILAQSFFRRMVFLHAFVLSLAYTATQDARGQKAGFFFFTVPAQLIPVCMLGATLLMSGSLEEVLFQATGLIAAHLYDFLTRLYPEFGGGRQLISTPAFFSRLVQTPQVMQRGYGTAIRPNQPSSGSSTGAQGSGPLPDSWRTRGTGHRLG</sequence>
<dbReference type="InParanoid" id="A0A2T3AG61"/>
<keyword evidence="10" id="KW-1185">Reference proteome</keyword>
<accession>A0A2T3AG61</accession>
<feature type="transmembrane region" description="Helical" evidence="7">
    <location>
        <begin position="20"/>
        <end position="41"/>
    </location>
</feature>
<dbReference type="GO" id="GO:0005789">
    <property type="term" value="C:endoplasmic reticulum membrane"/>
    <property type="evidence" value="ECO:0007669"/>
    <property type="project" value="UniProtKB-SubCell"/>
</dbReference>
<evidence type="ECO:0000256" key="4">
    <source>
        <dbReference type="ARBA" id="ARBA00022824"/>
    </source>
</evidence>
<dbReference type="OrthoDB" id="19102at2759"/>
<evidence type="ECO:0000313" key="10">
    <source>
        <dbReference type="Proteomes" id="UP000241462"/>
    </source>
</evidence>
<comment type="subcellular location">
    <subcellularLocation>
        <location evidence="1 7">Endoplasmic reticulum membrane</location>
        <topology evidence="1 7">Multi-pass membrane protein</topology>
    </subcellularLocation>
</comment>
<organism evidence="9 10">
    <name type="scientific">Coniella lustricola</name>
    <dbReference type="NCBI Taxonomy" id="2025994"/>
    <lineage>
        <taxon>Eukaryota</taxon>
        <taxon>Fungi</taxon>
        <taxon>Dikarya</taxon>
        <taxon>Ascomycota</taxon>
        <taxon>Pezizomycotina</taxon>
        <taxon>Sordariomycetes</taxon>
        <taxon>Sordariomycetidae</taxon>
        <taxon>Diaporthales</taxon>
        <taxon>Schizoparmaceae</taxon>
        <taxon>Coniella</taxon>
    </lineage>
</organism>
<feature type="transmembrane region" description="Helical" evidence="7">
    <location>
        <begin position="143"/>
        <end position="165"/>
    </location>
</feature>
<evidence type="ECO:0000256" key="3">
    <source>
        <dbReference type="ARBA" id="ARBA00022692"/>
    </source>
</evidence>
<dbReference type="InterPro" id="IPR007599">
    <property type="entry name" value="DER1"/>
</dbReference>
<keyword evidence="5 7" id="KW-1133">Transmembrane helix</keyword>